<evidence type="ECO:0000313" key="1">
    <source>
        <dbReference type="EMBL" id="CAE0577470.1"/>
    </source>
</evidence>
<protein>
    <recommendedName>
        <fullName evidence="2">Sulfotransferase domain-containing protein</fullName>
    </recommendedName>
</protein>
<evidence type="ECO:0008006" key="2">
    <source>
        <dbReference type="Google" id="ProtNLM"/>
    </source>
</evidence>
<dbReference type="InterPro" id="IPR027417">
    <property type="entry name" value="P-loop_NTPase"/>
</dbReference>
<dbReference type="AlphaFoldDB" id="A0A7S3TAT4"/>
<reference evidence="1" key="1">
    <citation type="submission" date="2021-01" db="EMBL/GenBank/DDBJ databases">
        <authorList>
            <person name="Corre E."/>
            <person name="Pelletier E."/>
            <person name="Niang G."/>
            <person name="Scheremetjew M."/>
            <person name="Finn R."/>
            <person name="Kale V."/>
            <person name="Holt S."/>
            <person name="Cochrane G."/>
            <person name="Meng A."/>
            <person name="Brown T."/>
            <person name="Cohen L."/>
        </authorList>
    </citation>
    <scope>NUCLEOTIDE SEQUENCE</scope>
    <source>
        <strain evidence="1">379</strain>
    </source>
</reference>
<dbReference type="Gene3D" id="3.40.50.300">
    <property type="entry name" value="P-loop containing nucleotide triphosphate hydrolases"/>
    <property type="match status" value="1"/>
</dbReference>
<gene>
    <name evidence="1" type="ORF">EHUX00137_LOCUS34362</name>
</gene>
<name>A0A7S3TAT4_EMIHU</name>
<sequence length="301" mass="33125">MATSVDGLVFLHVPKAGTSFSLSLFEYGCRYKSEVGLLHLMNDFRAGSHIEHVKAQCPGAFASLSGGHHPLLTEQAQRGHVVGMFRDPVERVASGLAHNFHDCEALQHHLGITCSANHADYSCASRAKNLTEATLMYANCVTGCMTRMLTGSACGRGEHGLSAPPAWKVGSSASSSSGSSISSSSSRDVPALAISRLRTAFQFVGDTGQWNRSVCIFCGLFSPRVQPYDYDRLFVNVRPSNNLGAVDKAKSILRTHKWHDAADQAVYHEVTAWLDKVEPRLQDNARYRECRAEWWKRRQRA</sequence>
<accession>A0A7S3TAT4</accession>
<dbReference type="EMBL" id="HBIR01044024">
    <property type="protein sequence ID" value="CAE0577470.1"/>
    <property type="molecule type" value="Transcribed_RNA"/>
</dbReference>
<proteinExistence type="predicted"/>
<organism evidence="1">
    <name type="scientific">Emiliania huxleyi</name>
    <name type="common">Coccolithophore</name>
    <name type="synonym">Pontosphaera huxleyi</name>
    <dbReference type="NCBI Taxonomy" id="2903"/>
    <lineage>
        <taxon>Eukaryota</taxon>
        <taxon>Haptista</taxon>
        <taxon>Haptophyta</taxon>
        <taxon>Prymnesiophyceae</taxon>
        <taxon>Isochrysidales</taxon>
        <taxon>Noelaerhabdaceae</taxon>
        <taxon>Emiliania</taxon>
    </lineage>
</organism>